<comment type="caution">
    <text evidence="2">The sequence shown here is derived from an EMBL/GenBank/DDBJ whole genome shotgun (WGS) entry which is preliminary data.</text>
</comment>
<evidence type="ECO:0008006" key="4">
    <source>
        <dbReference type="Google" id="ProtNLM"/>
    </source>
</evidence>
<dbReference type="InterPro" id="IPR038636">
    <property type="entry name" value="Wzi_sf"/>
</dbReference>
<sequence length="496" mass="56347">MKAFYKLGIAWLCSSFPCFSQEMIPSDSTSSFIEIQTYASSQKRLPFWMYTNQFGITPTQGPAAALHLSVIHYEKAGFNPKNWKIGGGIEAVTNYSENTKILLPQLFASLKRKNWELYAGRKKQWVGIADSTIGTGSYAWSGNTLPIPKIQLGTTQFIPIPFTFRLISFNAFYSEGMFERNRQITSKLKLHQKALYIKLGNEKTWFQIYAGFNHQVQWGGRSPYQTIEGQMPNSLKSYFYVITGKPHPKINGLTHFDFSNRIGNHLGSIDLAIETKIKNTSLLIYRQNIYEDGSLYYLNNISDGLNGIRIKKKSNPNAVFQINEAVLEFLCTKSQGGPIANLNPQIRGKDDYFNNAQVRDGWSYQGRTIGTPFISSASDTRERWPNHSDFFTNNNRISVWHLGLKGTFLDRINWSGKFSYSENYGTYDVPFDGTPRQFSAALSVQVYLYFLGGTTLRGVLATDIGKLYANTNGISLGIRKEGFLNIKEKRLGYFRY</sequence>
<dbReference type="Gene3D" id="2.40.160.130">
    <property type="entry name" value="Capsule assembly protein Wzi"/>
    <property type="match status" value="1"/>
</dbReference>
<gene>
    <name evidence="2" type="ORF">DYBT9275_05961</name>
</gene>
<dbReference type="InterPro" id="IPR026950">
    <property type="entry name" value="Caps_assemb_Wzi"/>
</dbReference>
<feature type="signal peptide" evidence="1">
    <location>
        <begin position="1"/>
        <end position="20"/>
    </location>
</feature>
<evidence type="ECO:0000256" key="1">
    <source>
        <dbReference type="SAM" id="SignalP"/>
    </source>
</evidence>
<keyword evidence="1" id="KW-0732">Signal</keyword>
<dbReference type="AlphaFoldDB" id="A0A916N8T4"/>
<name>A0A916N8T4_9BACT</name>
<evidence type="ECO:0000313" key="3">
    <source>
        <dbReference type="Proteomes" id="UP000680038"/>
    </source>
</evidence>
<accession>A0A916N8T4</accession>
<dbReference type="Proteomes" id="UP000680038">
    <property type="component" value="Unassembled WGS sequence"/>
</dbReference>
<organism evidence="2 3">
    <name type="scientific">Dyadobacter helix</name>
    <dbReference type="NCBI Taxonomy" id="2822344"/>
    <lineage>
        <taxon>Bacteria</taxon>
        <taxon>Pseudomonadati</taxon>
        <taxon>Bacteroidota</taxon>
        <taxon>Cytophagia</taxon>
        <taxon>Cytophagales</taxon>
        <taxon>Spirosomataceae</taxon>
        <taxon>Dyadobacter</taxon>
    </lineage>
</organism>
<keyword evidence="3" id="KW-1185">Reference proteome</keyword>
<feature type="chain" id="PRO_5037018674" description="Capsule assembly protein Wzi" evidence="1">
    <location>
        <begin position="21"/>
        <end position="496"/>
    </location>
</feature>
<proteinExistence type="predicted"/>
<dbReference type="RefSeq" id="WP_229253036.1">
    <property type="nucleotide sequence ID" value="NZ_CAJRAF010000004.1"/>
</dbReference>
<dbReference type="Pfam" id="PF14052">
    <property type="entry name" value="Caps_assemb_Wzi"/>
    <property type="match status" value="1"/>
</dbReference>
<dbReference type="EMBL" id="CAJRAF010000004">
    <property type="protein sequence ID" value="CAG5018234.1"/>
    <property type="molecule type" value="Genomic_DNA"/>
</dbReference>
<protein>
    <recommendedName>
        <fullName evidence="4">Capsule assembly protein Wzi</fullName>
    </recommendedName>
</protein>
<evidence type="ECO:0000313" key="2">
    <source>
        <dbReference type="EMBL" id="CAG5018234.1"/>
    </source>
</evidence>
<reference evidence="2" key="1">
    <citation type="submission" date="2021-04" db="EMBL/GenBank/DDBJ databases">
        <authorList>
            <person name="Rodrigo-Torres L."/>
            <person name="Arahal R. D."/>
            <person name="Lucena T."/>
        </authorList>
    </citation>
    <scope>NUCLEOTIDE SEQUENCE</scope>
    <source>
        <strain evidence="2">CECT 9275</strain>
    </source>
</reference>